<keyword evidence="3" id="KW-1185">Reference proteome</keyword>
<dbReference type="AlphaFoldDB" id="A0A1Y3GAT4"/>
<dbReference type="EMBL" id="MRZU01000004">
    <property type="protein sequence ID" value="OUJ18538.1"/>
    <property type="molecule type" value="Genomic_DNA"/>
</dbReference>
<accession>A0A1Y3GAT4</accession>
<evidence type="ECO:0000313" key="3">
    <source>
        <dbReference type="Proteomes" id="UP000195137"/>
    </source>
</evidence>
<sequence length="189" mass="21936">MVMDLVSLISWKWFLVSALIFLIGYISAYPVWRWEINILIKYPTWIWSWVKRKIGPQDHWLKILVFIFTFNSFSLLVNFISGFLVVLPFILAYFLGLHLGVVSMKEFDKISFAMMFLNPVAWLELPASWISFSIGIEMGLEILDTGLSLNIFYELLPVFVFIVLPILLIAASLETALIKKITQKEMNSF</sequence>
<comment type="caution">
    <text evidence="2">The sequence shown here is derived from an EMBL/GenBank/DDBJ whole genome shotgun (WGS) entry which is preliminary data.</text>
</comment>
<feature type="transmembrane region" description="Helical" evidence="1">
    <location>
        <begin position="86"/>
        <end position="104"/>
    </location>
</feature>
<dbReference type="Proteomes" id="UP000195137">
    <property type="component" value="Unassembled WGS sequence"/>
</dbReference>
<evidence type="ECO:0000256" key="1">
    <source>
        <dbReference type="SAM" id="Phobius"/>
    </source>
</evidence>
<keyword evidence="1" id="KW-1133">Transmembrane helix</keyword>
<proteinExistence type="predicted"/>
<organism evidence="2 3">
    <name type="scientific">Methanonatronarchaeum thermophilum</name>
    <dbReference type="NCBI Taxonomy" id="1927129"/>
    <lineage>
        <taxon>Archaea</taxon>
        <taxon>Methanobacteriati</taxon>
        <taxon>Methanobacteriota</taxon>
        <taxon>Methanonatronarchaeia</taxon>
        <taxon>Methanonatronarchaeales</taxon>
        <taxon>Methanonatronarchaeaceae</taxon>
        <taxon>Methanonatronarchaeum</taxon>
    </lineage>
</organism>
<dbReference type="Pfam" id="PF01944">
    <property type="entry name" value="SpoIIM"/>
    <property type="match status" value="1"/>
</dbReference>
<feature type="transmembrane region" description="Helical" evidence="1">
    <location>
        <begin position="156"/>
        <end position="178"/>
    </location>
</feature>
<feature type="transmembrane region" description="Helical" evidence="1">
    <location>
        <begin position="116"/>
        <end position="136"/>
    </location>
</feature>
<dbReference type="InterPro" id="IPR002798">
    <property type="entry name" value="SpoIIM-like"/>
</dbReference>
<protein>
    <submittedName>
        <fullName evidence="2">Membrane protein, a component of a putative membrane remodelling system</fullName>
    </submittedName>
</protein>
<reference evidence="2 3" key="1">
    <citation type="submission" date="2016-12" db="EMBL/GenBank/DDBJ databases">
        <title>Discovery of methanogenic haloarchaea.</title>
        <authorList>
            <person name="Sorokin D.Y."/>
            <person name="Makarova K.S."/>
            <person name="Abbas B."/>
            <person name="Ferrer M."/>
            <person name="Golyshin P.N."/>
        </authorList>
    </citation>
    <scope>NUCLEOTIDE SEQUENCE [LARGE SCALE GENOMIC DNA]</scope>
    <source>
        <strain evidence="2">AMET1</strain>
    </source>
</reference>
<gene>
    <name evidence="2" type="ORF">AMET1_1457</name>
</gene>
<name>A0A1Y3GAT4_9EURY</name>
<keyword evidence="1" id="KW-0472">Membrane</keyword>
<feature type="transmembrane region" description="Helical" evidence="1">
    <location>
        <begin position="12"/>
        <end position="32"/>
    </location>
</feature>
<keyword evidence="1" id="KW-0812">Transmembrane</keyword>
<evidence type="ECO:0000313" key="2">
    <source>
        <dbReference type="EMBL" id="OUJ18538.1"/>
    </source>
</evidence>